<dbReference type="InterPro" id="IPR036392">
    <property type="entry name" value="PLAT/LH2_dom_sf"/>
</dbReference>
<dbReference type="Gene3D" id="2.60.60.20">
    <property type="entry name" value="PLAT/LH2 domain"/>
    <property type="match status" value="5"/>
</dbReference>
<feature type="domain" description="PLAT" evidence="3">
    <location>
        <begin position="166"/>
        <end position="279"/>
    </location>
</feature>
<feature type="region of interest" description="Disordered" evidence="2">
    <location>
        <begin position="669"/>
        <end position="688"/>
    </location>
</feature>
<feature type="compositionally biased region" description="Low complexity" evidence="2">
    <location>
        <begin position="1065"/>
        <end position="1084"/>
    </location>
</feature>
<feature type="domain" description="PLAT" evidence="3">
    <location>
        <begin position="45"/>
        <end position="159"/>
    </location>
</feature>
<dbReference type="Gene3D" id="2.40.180.10">
    <property type="entry name" value="Catalase core domain"/>
    <property type="match status" value="2"/>
</dbReference>
<evidence type="ECO:0000256" key="1">
    <source>
        <dbReference type="PROSITE-ProRule" id="PRU00152"/>
    </source>
</evidence>
<comment type="caution">
    <text evidence="4">The sequence shown here is derived from an EMBL/GenBank/DDBJ whole genome shotgun (WGS) entry which is preliminary data.</text>
</comment>
<proteinExistence type="predicted"/>
<dbReference type="PROSITE" id="PS50095">
    <property type="entry name" value="PLAT"/>
    <property type="match status" value="6"/>
</dbReference>
<sequence>MPCCTGKASTNAKPPQPVDKIPDSSSGEKLRPINPVMKPADPSKIEYTITVKTGNYRNSGTNGPVYLKIFGRDNRQTEDILLKTSSNEKFFSQESTRKFQIQAIDVGKPQRIVLRHENKDSGWYVDYVDVSVHDFLIRFFVNRWLDETKHDRKLSVELFGTEQPAANYNIEVYTGSEQMEPLDSPVYIQIFGTVSTTPKIFLESKNSSFTKNSQAKFNVDSNNVGQIEKIIIGHEGLGTVNDWFLQTVKVQTDSEQQQFIANRWLSPTKDDKKLFVELTRRVPSPPRNFINCEFLNAHMFFISQTASMYMVTVRTGDVPHNEIAENVQMSIRGANGEVEKVLLKEHWKSDEQQKVFQQGKTDQFEIKHADIGQIESLTIGFDDPDQRFAWMLDTVEIKYKKTVYHFQGRCWLSSRLGQDFSWITIKPEANHDDITYKTTITTGESGIGSNVILCIYGESNVTKNFALTQTMDGSKARFEQNSQLQFDLKATDVGKIKKINIGHDGQEEDQQWSLEAVRIEKKDEQYTFKADRCLKAKDNNFVDLFPEDSLSKEVVYKITVITSSEEDSSTDSGVFMTIYGEKGQTKKFQLIKPNEDSESLFRQGQTSEFEMELVDVGKIHKINIGQDGKGLRPMWHLDAVKILQNGSELYNFIADTTLDLSMPYIDLTPSLPEAPPSSNSSKRSSMTDKLEVQETTYKVLVQYGTLQQRSLGDDDDDDESQLHMVIFGSNGQTKRIVLRKNLAGEIDLQATDVGQITKITLEQNGSKHTKFSNLDRIIIKRGDETTIFNIKRTIEPNTELEFAPSSDDPPMDEPTLTSTSDVERKDAVYKIKVGTGERTFHGTVNVKIRGEHGIVIIPLETTKSGATPFQSKATDEFISRTTDVGRIKRITIECSGLDKKNSWHLRRIQITKGEEVYNFLSNIRFNTKEQKLTLQPLDQYPQDYVQNELRRLKEKIREQSSKLHRPKHRAHEPYVYNDLGPYFDTSGVNKALDGPLEIPSGYYTRVTALRVVEPWEAYGMDYGVTYELLKPRRNRSHSSKRSSTTQNGMLMLPPLSLPYGGQIASVTSTRRSSSSSRQRASSRQNGQYLQTAT</sequence>
<feature type="region of interest" description="Disordered" evidence="2">
    <location>
        <begin position="1"/>
        <end position="37"/>
    </location>
</feature>
<dbReference type="InterPro" id="IPR001024">
    <property type="entry name" value="PLAT/LH2_dom"/>
</dbReference>
<evidence type="ECO:0000256" key="2">
    <source>
        <dbReference type="SAM" id="MobiDB-lite"/>
    </source>
</evidence>
<evidence type="ECO:0000313" key="5">
    <source>
        <dbReference type="Proteomes" id="UP000663828"/>
    </source>
</evidence>
<dbReference type="AlphaFoldDB" id="A0A814AC51"/>
<protein>
    <recommendedName>
        <fullName evidence="3">PLAT domain-containing protein</fullName>
    </recommendedName>
</protein>
<organism evidence="4 5">
    <name type="scientific">Adineta ricciae</name>
    <name type="common">Rotifer</name>
    <dbReference type="NCBI Taxonomy" id="249248"/>
    <lineage>
        <taxon>Eukaryota</taxon>
        <taxon>Metazoa</taxon>
        <taxon>Spiralia</taxon>
        <taxon>Gnathifera</taxon>
        <taxon>Rotifera</taxon>
        <taxon>Eurotatoria</taxon>
        <taxon>Bdelloidea</taxon>
        <taxon>Adinetida</taxon>
        <taxon>Adinetidae</taxon>
        <taxon>Adineta</taxon>
    </lineage>
</organism>
<accession>A0A814AC51</accession>
<dbReference type="SUPFAM" id="SSF49723">
    <property type="entry name" value="Lipase/lipooxygenase domain (PLAT/LH2 domain)"/>
    <property type="match status" value="7"/>
</dbReference>
<dbReference type="SMART" id="SM00308">
    <property type="entry name" value="LH2"/>
    <property type="match status" value="2"/>
</dbReference>
<feature type="domain" description="PLAT" evidence="3">
    <location>
        <begin position="434"/>
        <end position="548"/>
    </location>
</feature>
<gene>
    <name evidence="4" type="ORF">XAT740_LOCUS8601</name>
</gene>
<dbReference type="PANTHER" id="PTHR45901:SF3">
    <property type="entry name" value="LIPOXYGENASE HOMOLOGY DOMAIN-CONTAINING PROTEIN 1"/>
    <property type="match status" value="1"/>
</dbReference>
<feature type="region of interest" description="Disordered" evidence="2">
    <location>
        <begin position="1065"/>
        <end position="1093"/>
    </location>
</feature>
<feature type="region of interest" description="Disordered" evidence="2">
    <location>
        <begin position="1033"/>
        <end position="1052"/>
    </location>
</feature>
<dbReference type="EMBL" id="CAJNOR010000430">
    <property type="protein sequence ID" value="CAF0912257.1"/>
    <property type="molecule type" value="Genomic_DNA"/>
</dbReference>
<evidence type="ECO:0000259" key="3">
    <source>
        <dbReference type="PROSITE" id="PS50095"/>
    </source>
</evidence>
<dbReference type="PANTHER" id="PTHR45901">
    <property type="entry name" value="PROTEIN CBG12474"/>
    <property type="match status" value="1"/>
</dbReference>
<evidence type="ECO:0000313" key="4">
    <source>
        <dbReference type="EMBL" id="CAF0912257.1"/>
    </source>
</evidence>
<name>A0A814AC51_ADIRI</name>
<dbReference type="Proteomes" id="UP000663828">
    <property type="component" value="Unassembled WGS sequence"/>
</dbReference>
<feature type="domain" description="PLAT" evidence="3">
    <location>
        <begin position="827"/>
        <end position="939"/>
    </location>
</feature>
<feature type="domain" description="PLAT" evidence="3">
    <location>
        <begin position="307"/>
        <end position="426"/>
    </location>
</feature>
<dbReference type="InterPro" id="IPR052970">
    <property type="entry name" value="Inner_ear_hair_cell_LOXHD"/>
</dbReference>
<reference evidence="4" key="1">
    <citation type="submission" date="2021-02" db="EMBL/GenBank/DDBJ databases">
        <authorList>
            <person name="Nowell W R."/>
        </authorList>
    </citation>
    <scope>NUCLEOTIDE SEQUENCE</scope>
</reference>
<comment type="caution">
    <text evidence="1">Lacks conserved residue(s) required for the propagation of feature annotation.</text>
</comment>
<keyword evidence="5" id="KW-1185">Reference proteome</keyword>
<feature type="domain" description="PLAT" evidence="3">
    <location>
        <begin position="554"/>
        <end position="672"/>
    </location>
</feature>
<feature type="compositionally biased region" description="Basic and acidic residues" evidence="2">
    <location>
        <begin position="20"/>
        <end position="31"/>
    </location>
</feature>
<dbReference type="Pfam" id="PF01477">
    <property type="entry name" value="PLAT"/>
    <property type="match status" value="6"/>
</dbReference>